<feature type="non-terminal residue" evidence="4">
    <location>
        <position position="1"/>
    </location>
</feature>
<keyword evidence="6" id="KW-1185">Reference proteome</keyword>
<dbReference type="eggNOG" id="ENOG502S1U3">
    <property type="taxonomic scope" value="Eukaryota"/>
</dbReference>
<reference evidence="6" key="2">
    <citation type="submission" date="2012-11" db="EMBL/GenBank/DDBJ databases">
        <authorList>
            <person name="Kuo A."/>
            <person name="Curtis B.A."/>
            <person name="Tanifuji G."/>
            <person name="Burki F."/>
            <person name="Gruber A."/>
            <person name="Irimia M."/>
            <person name="Maruyama S."/>
            <person name="Arias M.C."/>
            <person name="Ball S.G."/>
            <person name="Gile G.H."/>
            <person name="Hirakawa Y."/>
            <person name="Hopkins J.F."/>
            <person name="Rensing S.A."/>
            <person name="Schmutz J."/>
            <person name="Symeonidi A."/>
            <person name="Elias M."/>
            <person name="Eveleigh R.J."/>
            <person name="Herman E.K."/>
            <person name="Klute M.J."/>
            <person name="Nakayama T."/>
            <person name="Obornik M."/>
            <person name="Reyes-Prieto A."/>
            <person name="Armbrust E.V."/>
            <person name="Aves S.J."/>
            <person name="Beiko R.G."/>
            <person name="Coutinho P."/>
            <person name="Dacks J.B."/>
            <person name="Durnford D.G."/>
            <person name="Fast N.M."/>
            <person name="Green B.R."/>
            <person name="Grisdale C."/>
            <person name="Hempe F."/>
            <person name="Henrissat B."/>
            <person name="Hoppner M.P."/>
            <person name="Ishida K.-I."/>
            <person name="Kim E."/>
            <person name="Koreny L."/>
            <person name="Kroth P.G."/>
            <person name="Liu Y."/>
            <person name="Malik S.-B."/>
            <person name="Maier U.G."/>
            <person name="McRose D."/>
            <person name="Mock T."/>
            <person name="Neilson J.A."/>
            <person name="Onodera N.T."/>
            <person name="Poole A.M."/>
            <person name="Pritham E.J."/>
            <person name="Richards T.A."/>
            <person name="Rocap G."/>
            <person name="Roy S.W."/>
            <person name="Sarai C."/>
            <person name="Schaack S."/>
            <person name="Shirato S."/>
            <person name="Slamovits C.H."/>
            <person name="Spencer D.F."/>
            <person name="Suzuki S."/>
            <person name="Worden A.Z."/>
            <person name="Zauner S."/>
            <person name="Barry K."/>
            <person name="Bell C."/>
            <person name="Bharti A.K."/>
            <person name="Crow J.A."/>
            <person name="Grimwood J."/>
            <person name="Kramer R."/>
            <person name="Lindquist E."/>
            <person name="Lucas S."/>
            <person name="Salamov A."/>
            <person name="McFadden G.I."/>
            <person name="Lane C.E."/>
            <person name="Keeling P.J."/>
            <person name="Gray M.W."/>
            <person name="Grigoriev I.V."/>
            <person name="Archibald J.M."/>
        </authorList>
    </citation>
    <scope>NUCLEOTIDE SEQUENCE</scope>
    <source>
        <strain evidence="6">CCMP2712</strain>
    </source>
</reference>
<comment type="cofactor">
    <cofactor evidence="1">
        <name>Mg(2+)</name>
        <dbReference type="ChEBI" id="CHEBI:18420"/>
    </cofactor>
</comment>
<evidence type="ECO:0000256" key="2">
    <source>
        <dbReference type="ARBA" id="ARBA00022801"/>
    </source>
</evidence>
<reference evidence="5" key="3">
    <citation type="submission" date="2015-06" db="UniProtKB">
        <authorList>
            <consortium name="EnsemblProtists"/>
        </authorList>
    </citation>
    <scope>IDENTIFICATION</scope>
</reference>
<dbReference type="Gene3D" id="3.90.79.10">
    <property type="entry name" value="Nucleoside Triphosphate Pyrophosphohydrolase"/>
    <property type="match status" value="1"/>
</dbReference>
<accession>L1J4N4</accession>
<dbReference type="KEGG" id="gtt:GUITHDRAFT_54381"/>
<dbReference type="EMBL" id="JH993013">
    <property type="protein sequence ID" value="EKX43055.1"/>
    <property type="molecule type" value="Genomic_DNA"/>
</dbReference>
<evidence type="ECO:0000259" key="3">
    <source>
        <dbReference type="PROSITE" id="PS51462"/>
    </source>
</evidence>
<gene>
    <name evidence="4" type="ORF">GUITHDRAFT_54381</name>
</gene>
<feature type="non-terminal residue" evidence="4">
    <location>
        <position position="190"/>
    </location>
</feature>
<protein>
    <recommendedName>
        <fullName evidence="3">Nudix hydrolase domain-containing protein</fullName>
    </recommendedName>
</protein>
<dbReference type="PaxDb" id="55529-EKX43055"/>
<dbReference type="EnsemblProtists" id="EKX43055">
    <property type="protein sequence ID" value="EKX43055"/>
    <property type="gene ID" value="GUITHDRAFT_54381"/>
</dbReference>
<dbReference type="PROSITE" id="PS51462">
    <property type="entry name" value="NUDIX"/>
    <property type="match status" value="1"/>
</dbReference>
<evidence type="ECO:0000313" key="6">
    <source>
        <dbReference type="Proteomes" id="UP000011087"/>
    </source>
</evidence>
<keyword evidence="2" id="KW-0378">Hydrolase</keyword>
<dbReference type="RefSeq" id="XP_005830035.1">
    <property type="nucleotide sequence ID" value="XM_005829978.1"/>
</dbReference>
<dbReference type="PANTHER" id="PTHR43046">
    <property type="entry name" value="GDP-MANNOSE MANNOSYL HYDROLASE"/>
    <property type="match status" value="1"/>
</dbReference>
<name>L1J4N4_GUITC</name>
<dbReference type="OMA" id="TMLWQFR"/>
<dbReference type="InterPro" id="IPR015797">
    <property type="entry name" value="NUDIX_hydrolase-like_dom_sf"/>
</dbReference>
<dbReference type="OrthoDB" id="447842at2759"/>
<dbReference type="SUPFAM" id="SSF55811">
    <property type="entry name" value="Nudix"/>
    <property type="match status" value="1"/>
</dbReference>
<dbReference type="GO" id="GO:0016787">
    <property type="term" value="F:hydrolase activity"/>
    <property type="evidence" value="ECO:0007669"/>
    <property type="project" value="UniProtKB-KW"/>
</dbReference>
<evidence type="ECO:0000313" key="5">
    <source>
        <dbReference type="EnsemblProtists" id="EKX43055"/>
    </source>
</evidence>
<sequence>FVTGEFKSHRTFLPDDEYGKALDNFVKGCSDMLITDPKGNIFLGKRIVHPQPDWWYVGGRMMPGESPSSSCSRLLKRELSLDIAPERFRSICYNSMAWGMREQQPKSNGTCDVNIVLTVELTQEEISNIVLDPNEYNDCTWVTAQALLAGDYHPALQYSARALLAANKLAEIRELEKQGNADGKVLEALR</sequence>
<dbReference type="PANTHER" id="PTHR43046:SF13">
    <property type="entry name" value="NUDIX HYDROLASE DOMAIN-CONTAINING PROTEIN"/>
    <property type="match status" value="1"/>
</dbReference>
<dbReference type="Proteomes" id="UP000011087">
    <property type="component" value="Unassembled WGS sequence"/>
</dbReference>
<dbReference type="Pfam" id="PF00293">
    <property type="entry name" value="NUDIX"/>
    <property type="match status" value="1"/>
</dbReference>
<dbReference type="InterPro" id="IPR000086">
    <property type="entry name" value="NUDIX_hydrolase_dom"/>
</dbReference>
<evidence type="ECO:0000256" key="1">
    <source>
        <dbReference type="ARBA" id="ARBA00001946"/>
    </source>
</evidence>
<proteinExistence type="predicted"/>
<dbReference type="AlphaFoldDB" id="L1J4N4"/>
<dbReference type="GeneID" id="17299680"/>
<feature type="domain" description="Nudix hydrolase" evidence="3">
    <location>
        <begin position="24"/>
        <end position="165"/>
    </location>
</feature>
<organism evidence="4">
    <name type="scientific">Guillardia theta (strain CCMP2712)</name>
    <name type="common">Cryptophyte</name>
    <dbReference type="NCBI Taxonomy" id="905079"/>
    <lineage>
        <taxon>Eukaryota</taxon>
        <taxon>Cryptophyceae</taxon>
        <taxon>Pyrenomonadales</taxon>
        <taxon>Geminigeraceae</taxon>
        <taxon>Guillardia</taxon>
    </lineage>
</organism>
<reference evidence="4 6" key="1">
    <citation type="journal article" date="2012" name="Nature">
        <title>Algal genomes reveal evolutionary mosaicism and the fate of nucleomorphs.</title>
        <authorList>
            <consortium name="DOE Joint Genome Institute"/>
            <person name="Curtis B.A."/>
            <person name="Tanifuji G."/>
            <person name="Burki F."/>
            <person name="Gruber A."/>
            <person name="Irimia M."/>
            <person name="Maruyama S."/>
            <person name="Arias M.C."/>
            <person name="Ball S.G."/>
            <person name="Gile G.H."/>
            <person name="Hirakawa Y."/>
            <person name="Hopkins J.F."/>
            <person name="Kuo A."/>
            <person name="Rensing S.A."/>
            <person name="Schmutz J."/>
            <person name="Symeonidi A."/>
            <person name="Elias M."/>
            <person name="Eveleigh R.J."/>
            <person name="Herman E.K."/>
            <person name="Klute M.J."/>
            <person name="Nakayama T."/>
            <person name="Obornik M."/>
            <person name="Reyes-Prieto A."/>
            <person name="Armbrust E.V."/>
            <person name="Aves S.J."/>
            <person name="Beiko R.G."/>
            <person name="Coutinho P."/>
            <person name="Dacks J.B."/>
            <person name="Durnford D.G."/>
            <person name="Fast N.M."/>
            <person name="Green B.R."/>
            <person name="Grisdale C.J."/>
            <person name="Hempel F."/>
            <person name="Henrissat B."/>
            <person name="Hoppner M.P."/>
            <person name="Ishida K."/>
            <person name="Kim E."/>
            <person name="Koreny L."/>
            <person name="Kroth P.G."/>
            <person name="Liu Y."/>
            <person name="Malik S.B."/>
            <person name="Maier U.G."/>
            <person name="McRose D."/>
            <person name="Mock T."/>
            <person name="Neilson J.A."/>
            <person name="Onodera N.T."/>
            <person name="Poole A.M."/>
            <person name="Pritham E.J."/>
            <person name="Richards T.A."/>
            <person name="Rocap G."/>
            <person name="Roy S.W."/>
            <person name="Sarai C."/>
            <person name="Schaack S."/>
            <person name="Shirato S."/>
            <person name="Slamovits C.H."/>
            <person name="Spencer D.F."/>
            <person name="Suzuki S."/>
            <person name="Worden A.Z."/>
            <person name="Zauner S."/>
            <person name="Barry K."/>
            <person name="Bell C."/>
            <person name="Bharti A.K."/>
            <person name="Crow J.A."/>
            <person name="Grimwood J."/>
            <person name="Kramer R."/>
            <person name="Lindquist E."/>
            <person name="Lucas S."/>
            <person name="Salamov A."/>
            <person name="McFadden G.I."/>
            <person name="Lane C.E."/>
            <person name="Keeling P.J."/>
            <person name="Gray M.W."/>
            <person name="Grigoriev I.V."/>
            <person name="Archibald J.M."/>
        </authorList>
    </citation>
    <scope>NUCLEOTIDE SEQUENCE</scope>
    <source>
        <strain evidence="4 6">CCMP2712</strain>
    </source>
</reference>
<evidence type="ECO:0000313" key="4">
    <source>
        <dbReference type="EMBL" id="EKX43055.1"/>
    </source>
</evidence>
<dbReference type="HOGENOM" id="CLU_092630_0_0_1"/>